<dbReference type="OrthoDB" id="4711424at2759"/>
<sequence>MQANLFKILAITAAFSTVQSAPVETAEGQVTQEQVNGTQTNETHANEADVDDVIRLLRPRSKSALGRKLLISAQERGREMFSRGLAGHIPATQTLSVSNGDVLNAIFTSHRVAIHTRDAISVWSKDLSLWRRRSVDMGIA</sequence>
<evidence type="ECO:0008006" key="4">
    <source>
        <dbReference type="Google" id="ProtNLM"/>
    </source>
</evidence>
<evidence type="ECO:0000313" key="2">
    <source>
        <dbReference type="EMBL" id="KAH7270896.1"/>
    </source>
</evidence>
<comment type="caution">
    <text evidence="2">The sequence shown here is derived from an EMBL/GenBank/DDBJ whole genome shotgun (WGS) entry which is preliminary data.</text>
</comment>
<dbReference type="EMBL" id="JAGMUX010000001">
    <property type="protein sequence ID" value="KAH7270896.1"/>
    <property type="molecule type" value="Genomic_DNA"/>
</dbReference>
<protein>
    <recommendedName>
        <fullName evidence="4">RxLR effector protein</fullName>
    </recommendedName>
</protein>
<keyword evidence="1" id="KW-0732">Signal</keyword>
<evidence type="ECO:0000256" key="1">
    <source>
        <dbReference type="SAM" id="SignalP"/>
    </source>
</evidence>
<dbReference type="AlphaFoldDB" id="A0A9P9KYT3"/>
<organism evidence="2 3">
    <name type="scientific">Fusarium redolens</name>
    <dbReference type="NCBI Taxonomy" id="48865"/>
    <lineage>
        <taxon>Eukaryota</taxon>
        <taxon>Fungi</taxon>
        <taxon>Dikarya</taxon>
        <taxon>Ascomycota</taxon>
        <taxon>Pezizomycotina</taxon>
        <taxon>Sordariomycetes</taxon>
        <taxon>Hypocreomycetidae</taxon>
        <taxon>Hypocreales</taxon>
        <taxon>Nectriaceae</taxon>
        <taxon>Fusarium</taxon>
        <taxon>Fusarium redolens species complex</taxon>
    </lineage>
</organism>
<reference evidence="2" key="1">
    <citation type="journal article" date="2021" name="Nat. Commun.">
        <title>Genetic determinants of endophytism in the Arabidopsis root mycobiome.</title>
        <authorList>
            <person name="Mesny F."/>
            <person name="Miyauchi S."/>
            <person name="Thiergart T."/>
            <person name="Pickel B."/>
            <person name="Atanasova L."/>
            <person name="Karlsson M."/>
            <person name="Huettel B."/>
            <person name="Barry K.W."/>
            <person name="Haridas S."/>
            <person name="Chen C."/>
            <person name="Bauer D."/>
            <person name="Andreopoulos W."/>
            <person name="Pangilinan J."/>
            <person name="LaButti K."/>
            <person name="Riley R."/>
            <person name="Lipzen A."/>
            <person name="Clum A."/>
            <person name="Drula E."/>
            <person name="Henrissat B."/>
            <person name="Kohler A."/>
            <person name="Grigoriev I.V."/>
            <person name="Martin F.M."/>
            <person name="Hacquard S."/>
        </authorList>
    </citation>
    <scope>NUCLEOTIDE SEQUENCE</scope>
    <source>
        <strain evidence="2">MPI-CAGE-AT-0023</strain>
    </source>
</reference>
<proteinExistence type="predicted"/>
<accession>A0A9P9KYT3</accession>
<feature type="signal peptide" evidence="1">
    <location>
        <begin position="1"/>
        <end position="20"/>
    </location>
</feature>
<gene>
    <name evidence="2" type="ORF">BKA55DRAFT_533474</name>
</gene>
<feature type="chain" id="PRO_5040456237" description="RxLR effector protein" evidence="1">
    <location>
        <begin position="21"/>
        <end position="140"/>
    </location>
</feature>
<dbReference type="Proteomes" id="UP000720189">
    <property type="component" value="Unassembled WGS sequence"/>
</dbReference>
<dbReference type="RefSeq" id="XP_046057664.1">
    <property type="nucleotide sequence ID" value="XM_046189474.1"/>
</dbReference>
<dbReference type="GeneID" id="70219428"/>
<name>A0A9P9KYT3_FUSRE</name>
<evidence type="ECO:0000313" key="3">
    <source>
        <dbReference type="Proteomes" id="UP000720189"/>
    </source>
</evidence>
<keyword evidence="3" id="KW-1185">Reference proteome</keyword>